<evidence type="ECO:0000313" key="3">
    <source>
        <dbReference type="EMBL" id="KZW02358.1"/>
    </source>
</evidence>
<name>A0A165PLW2_EXIGL</name>
<feature type="compositionally biased region" description="Pro residues" evidence="2">
    <location>
        <begin position="231"/>
        <end position="242"/>
    </location>
</feature>
<dbReference type="STRING" id="1314781.A0A165PLW2"/>
<keyword evidence="4" id="KW-1185">Reference proteome</keyword>
<feature type="compositionally biased region" description="Low complexity" evidence="2">
    <location>
        <begin position="174"/>
        <end position="189"/>
    </location>
</feature>
<gene>
    <name evidence="3" type="ORF">EXIGLDRAFT_734498</name>
</gene>
<feature type="compositionally biased region" description="Basic and acidic residues" evidence="2">
    <location>
        <begin position="96"/>
        <end position="108"/>
    </location>
</feature>
<feature type="compositionally biased region" description="Basic and acidic residues" evidence="2">
    <location>
        <begin position="251"/>
        <end position="261"/>
    </location>
</feature>
<dbReference type="OrthoDB" id="3203770at2759"/>
<feature type="compositionally biased region" description="Low complexity" evidence="2">
    <location>
        <begin position="303"/>
        <end position="321"/>
    </location>
</feature>
<keyword evidence="1" id="KW-0175">Coiled coil</keyword>
<feature type="compositionally biased region" description="Low complexity" evidence="2">
    <location>
        <begin position="76"/>
        <end position="95"/>
    </location>
</feature>
<reference evidence="3 4" key="1">
    <citation type="journal article" date="2016" name="Mol. Biol. Evol.">
        <title>Comparative Genomics of Early-Diverging Mushroom-Forming Fungi Provides Insights into the Origins of Lignocellulose Decay Capabilities.</title>
        <authorList>
            <person name="Nagy L.G."/>
            <person name="Riley R."/>
            <person name="Tritt A."/>
            <person name="Adam C."/>
            <person name="Daum C."/>
            <person name="Floudas D."/>
            <person name="Sun H."/>
            <person name="Yadav J.S."/>
            <person name="Pangilinan J."/>
            <person name="Larsson K.H."/>
            <person name="Matsuura K."/>
            <person name="Barry K."/>
            <person name="Labutti K."/>
            <person name="Kuo R."/>
            <person name="Ohm R.A."/>
            <person name="Bhattacharya S.S."/>
            <person name="Shirouzu T."/>
            <person name="Yoshinaga Y."/>
            <person name="Martin F.M."/>
            <person name="Grigoriev I.V."/>
            <person name="Hibbett D.S."/>
        </authorList>
    </citation>
    <scope>NUCLEOTIDE SEQUENCE [LARGE SCALE GENOMIC DNA]</scope>
    <source>
        <strain evidence="3 4">HHB12029</strain>
    </source>
</reference>
<feature type="region of interest" description="Disordered" evidence="2">
    <location>
        <begin position="35"/>
        <end position="328"/>
    </location>
</feature>
<feature type="coiled-coil region" evidence="1">
    <location>
        <begin position="509"/>
        <end position="585"/>
    </location>
</feature>
<proteinExistence type="predicted"/>
<organism evidence="3 4">
    <name type="scientific">Exidia glandulosa HHB12029</name>
    <dbReference type="NCBI Taxonomy" id="1314781"/>
    <lineage>
        <taxon>Eukaryota</taxon>
        <taxon>Fungi</taxon>
        <taxon>Dikarya</taxon>
        <taxon>Basidiomycota</taxon>
        <taxon>Agaricomycotina</taxon>
        <taxon>Agaricomycetes</taxon>
        <taxon>Auriculariales</taxon>
        <taxon>Exidiaceae</taxon>
        <taxon>Exidia</taxon>
    </lineage>
</organism>
<evidence type="ECO:0000256" key="2">
    <source>
        <dbReference type="SAM" id="MobiDB-lite"/>
    </source>
</evidence>
<dbReference type="Proteomes" id="UP000077266">
    <property type="component" value="Unassembled WGS sequence"/>
</dbReference>
<accession>A0A165PLW2</accession>
<protein>
    <submittedName>
        <fullName evidence="3">Uncharacterized protein</fullName>
    </submittedName>
</protein>
<dbReference type="EMBL" id="KV425888">
    <property type="protein sequence ID" value="KZW02358.1"/>
    <property type="molecule type" value="Genomic_DNA"/>
</dbReference>
<sequence length="639" mass="67156">MSTREGKTKSVSLTRTVGKALADVLNNKPITAATVSSAKATSEFGVGGTGTTKSASMRRLSLQPSSKAASAATLGRGSPSTGPSGRVSRSSSTPTIDKKLATLPEEKAMTTAQPAPAGAKGKGRLSKSPKPVIQASALPKYKPKTAAALVSTAPSKIPPSPVRLGTRKRRTSEDSGSATQSSSSANEGPAPAPPPPPAVSLSPPVKETTPRPVSPLPKRALTAKTSSPSIRPSPSPKPPKPSPTSAKPKATAKENKDDRSPVKKVARHTPSIPRISPQVAIRPPSTNSSPAKTPSKIVKKKSTTTPAASTSTSRAANNAFSPDSANDSNEVSMMLNAVVSPTAQTPALPRLRPPGTLPRTPASFSNARMSFLASPLGTRGSIISWEDMSRSFQADELGMRLADIAAPFTPRDRTVSVFSDAGSMTGMSDAWGLSPRQSGVGLTPGLSISQVMFPSPPSDAADASFNDMTAISPTRPDGDHTMEENDDDEAERLFGPASPDERQAAVMLLQMQLAAMDNIREERDALRAERDALLQAAAEREAEQAEEDAARQMQEEVAQEERMARVAAEERATEEAQRAEDAQQTIHDARALAKVEAARCAQAEWRALVEMLRTEGDRLRSEREVLSVVRECAVAAAGA</sequence>
<evidence type="ECO:0000256" key="1">
    <source>
        <dbReference type="SAM" id="Coils"/>
    </source>
</evidence>
<evidence type="ECO:0000313" key="4">
    <source>
        <dbReference type="Proteomes" id="UP000077266"/>
    </source>
</evidence>
<dbReference type="AlphaFoldDB" id="A0A165PLW2"/>
<dbReference type="InParanoid" id="A0A165PLW2"/>